<dbReference type="KEGG" id="cohn:KCTCHS21_57860"/>
<evidence type="ECO:0000313" key="1">
    <source>
        <dbReference type="EMBL" id="BBI36387.1"/>
    </source>
</evidence>
<evidence type="ECO:0008006" key="3">
    <source>
        <dbReference type="Google" id="ProtNLM"/>
    </source>
</evidence>
<evidence type="ECO:0000313" key="2">
    <source>
        <dbReference type="Proteomes" id="UP000289856"/>
    </source>
</evidence>
<gene>
    <name evidence="1" type="ORF">KCTCHS21_57860</name>
</gene>
<dbReference type="InterPro" id="IPR045424">
    <property type="entry name" value="DUF6509"/>
</dbReference>
<reference evidence="1 2" key="1">
    <citation type="submission" date="2019-01" db="EMBL/GenBank/DDBJ databases">
        <title>Complete genome sequence of Cohnella hallensis HS21 isolated from Korean fir (Abies koreana) rhizospheric soil.</title>
        <authorList>
            <person name="Jiang L."/>
            <person name="Kang S.W."/>
            <person name="Kim S."/>
            <person name="Jung J."/>
            <person name="Kim C.Y."/>
            <person name="Kim D.H."/>
            <person name="Kim S.W."/>
            <person name="Lee J."/>
        </authorList>
    </citation>
    <scope>NUCLEOTIDE SEQUENCE [LARGE SCALE GENOMIC DNA]</scope>
    <source>
        <strain evidence="1 2">HS21</strain>
    </source>
</reference>
<proteinExistence type="predicted"/>
<organism evidence="1 2">
    <name type="scientific">Cohnella abietis</name>
    <dbReference type="NCBI Taxonomy" id="2507935"/>
    <lineage>
        <taxon>Bacteria</taxon>
        <taxon>Bacillati</taxon>
        <taxon>Bacillota</taxon>
        <taxon>Bacilli</taxon>
        <taxon>Bacillales</taxon>
        <taxon>Paenibacillaceae</taxon>
        <taxon>Cohnella</taxon>
    </lineage>
</organism>
<accession>A0A3T1DE56</accession>
<dbReference type="Pfam" id="PF20119">
    <property type="entry name" value="DUF6509"/>
    <property type="match status" value="1"/>
</dbReference>
<name>A0A3T1DE56_9BACL</name>
<sequence length="96" mass="11250">MFTVTEYSVVLVKDPFKILAGTRYEFKLDLNIEEDDELYSEHGIYVKAIYKVEEEQGSVVNYDLIEKSTDRYLDFDMEAEEEEALAAFCKEHYSEA</sequence>
<keyword evidence="2" id="KW-1185">Reference proteome</keyword>
<dbReference type="RefSeq" id="WP_130615826.1">
    <property type="nucleotide sequence ID" value="NZ_AP019400.1"/>
</dbReference>
<dbReference type="EMBL" id="AP019400">
    <property type="protein sequence ID" value="BBI36387.1"/>
    <property type="molecule type" value="Genomic_DNA"/>
</dbReference>
<dbReference type="Proteomes" id="UP000289856">
    <property type="component" value="Chromosome"/>
</dbReference>
<dbReference type="AlphaFoldDB" id="A0A3T1DE56"/>
<protein>
    <recommendedName>
        <fullName evidence="3">Pullulanase</fullName>
    </recommendedName>
</protein>
<dbReference type="OrthoDB" id="2736409at2"/>